<dbReference type="PANTHER" id="PTHR10381">
    <property type="entry name" value="ATP-DEPENDENT CLP PROTEASE PROTEOLYTIC SUBUNIT"/>
    <property type="match status" value="1"/>
</dbReference>
<comment type="caution">
    <text evidence="11">The sequence shown here is derived from an EMBL/GenBank/DDBJ whole genome shotgun (WGS) entry which is preliminary data.</text>
</comment>
<dbReference type="PRINTS" id="PR00127">
    <property type="entry name" value="CLPPROTEASEP"/>
</dbReference>
<dbReference type="PROSITE" id="PS00382">
    <property type="entry name" value="CLP_PROTEASE_HIS"/>
    <property type="match status" value="1"/>
</dbReference>
<dbReference type="InterPro" id="IPR029045">
    <property type="entry name" value="ClpP/crotonase-like_dom_sf"/>
</dbReference>
<dbReference type="GO" id="GO:0004252">
    <property type="term" value="F:serine-type endopeptidase activity"/>
    <property type="evidence" value="ECO:0007669"/>
    <property type="project" value="UniProtKB-EC"/>
</dbReference>
<feature type="active site" evidence="8">
    <location>
        <position position="153"/>
    </location>
</feature>
<dbReference type="GO" id="GO:0004176">
    <property type="term" value="F:ATP-dependent peptidase activity"/>
    <property type="evidence" value="ECO:0007669"/>
    <property type="project" value="InterPro"/>
</dbReference>
<evidence type="ECO:0000256" key="7">
    <source>
        <dbReference type="PROSITE-ProRule" id="PRU10085"/>
    </source>
</evidence>
<dbReference type="Gene3D" id="3.90.226.10">
    <property type="entry name" value="2-enoyl-CoA Hydratase, Chain A, domain 1"/>
    <property type="match status" value="1"/>
</dbReference>
<keyword evidence="2 9" id="KW-0645">Protease</keyword>
<accession>A0A9X6RMK1</accession>
<dbReference type="PANTHER" id="PTHR10381:SF11">
    <property type="entry name" value="ATP-DEPENDENT CLP PROTEASE PROTEOLYTIC SUBUNIT, MITOCHONDRIAL"/>
    <property type="match status" value="1"/>
</dbReference>
<proteinExistence type="inferred from homology"/>
<comment type="subunit">
    <text evidence="6">Tetradecamer that assembles into a two heptameric rings with a central cavity.</text>
</comment>
<dbReference type="NCBIfam" id="NF009205">
    <property type="entry name" value="PRK12553.1"/>
    <property type="match status" value="1"/>
</dbReference>
<feature type="active site" evidence="7">
    <location>
        <position position="128"/>
    </location>
</feature>
<dbReference type="CDD" id="cd07017">
    <property type="entry name" value="S14_ClpP_2"/>
    <property type="match status" value="1"/>
</dbReference>
<dbReference type="FunFam" id="3.90.226.10:FF:000001">
    <property type="entry name" value="ATP-dependent Clp protease proteolytic subunit"/>
    <property type="match status" value="1"/>
</dbReference>
<evidence type="ECO:0000256" key="6">
    <source>
        <dbReference type="ARBA" id="ARBA00065540"/>
    </source>
</evidence>
<evidence type="ECO:0000256" key="9">
    <source>
        <dbReference type="RuleBase" id="RU000549"/>
    </source>
</evidence>
<dbReference type="NCBIfam" id="NF001368">
    <property type="entry name" value="PRK00277.1"/>
    <property type="match status" value="1"/>
</dbReference>
<dbReference type="Proteomes" id="UP000192578">
    <property type="component" value="Unassembled WGS sequence"/>
</dbReference>
<dbReference type="GO" id="GO:0009368">
    <property type="term" value="C:endopeptidase Clp complex"/>
    <property type="evidence" value="ECO:0007669"/>
    <property type="project" value="TreeGrafter"/>
</dbReference>
<dbReference type="InterPro" id="IPR023562">
    <property type="entry name" value="ClpP/TepA"/>
</dbReference>
<gene>
    <name evidence="11" type="ORF">BV898_17835</name>
</gene>
<evidence type="ECO:0000256" key="2">
    <source>
        <dbReference type="ARBA" id="ARBA00022670"/>
    </source>
</evidence>
<dbReference type="Pfam" id="PF00574">
    <property type="entry name" value="CLP_protease"/>
    <property type="match status" value="1"/>
</dbReference>
<evidence type="ECO:0000256" key="1">
    <source>
        <dbReference type="ARBA" id="ARBA00007039"/>
    </source>
</evidence>
<evidence type="ECO:0000256" key="8">
    <source>
        <dbReference type="PROSITE-ProRule" id="PRU10086"/>
    </source>
</evidence>
<evidence type="ECO:0000256" key="10">
    <source>
        <dbReference type="RuleBase" id="RU003567"/>
    </source>
</evidence>
<keyword evidence="3 9" id="KW-0378">Hydrolase</keyword>
<protein>
    <recommendedName>
        <fullName evidence="10">ATP-dependent Clp protease proteolytic subunit</fullName>
        <ecNumber evidence="9">3.4.21.92</ecNumber>
    </recommendedName>
</protein>
<organism evidence="11 12">
    <name type="scientific">Hypsibius exemplaris</name>
    <name type="common">Freshwater tardigrade</name>
    <dbReference type="NCBI Taxonomy" id="2072580"/>
    <lineage>
        <taxon>Eukaryota</taxon>
        <taxon>Metazoa</taxon>
        <taxon>Ecdysozoa</taxon>
        <taxon>Tardigrada</taxon>
        <taxon>Eutardigrada</taxon>
        <taxon>Parachela</taxon>
        <taxon>Hypsibioidea</taxon>
        <taxon>Hypsibiidae</taxon>
        <taxon>Hypsibius</taxon>
    </lineage>
</organism>
<dbReference type="InterPro" id="IPR033135">
    <property type="entry name" value="ClpP_His_AS"/>
</dbReference>
<dbReference type="GO" id="GO:0051117">
    <property type="term" value="F:ATPase binding"/>
    <property type="evidence" value="ECO:0007669"/>
    <property type="project" value="TreeGrafter"/>
</dbReference>
<dbReference type="InterPro" id="IPR001907">
    <property type="entry name" value="ClpP"/>
</dbReference>
<dbReference type="EMBL" id="MTYJ01000319">
    <property type="protein sequence ID" value="OWA53404.1"/>
    <property type="molecule type" value="Genomic_DNA"/>
</dbReference>
<evidence type="ECO:0000256" key="4">
    <source>
        <dbReference type="ARBA" id="ARBA00022825"/>
    </source>
</evidence>
<sequence length="263" mass="28206">MLFAARRAGQVSANGLAILHRAFHASALRASPLVPIVIEQTGRGERAYDIYSRLLKERIICLMGPVNDDLSSLVVAQLLFLQSESSRKPIHMYINSPGGSVTAGLAIYDTMQYIQSPVATWCVGQASSMGSLLLCAGAPTMRHSLPNARIMIHQPSGGAQGQATDIMIHAEEIIKLKKQIIGIYVKHTGQSYKVLEDAMERDRFLNPKEALSFGLIDKILEHPPAILNNASDSSAAAQDALSTSTAPSDLSAVSAPKTSVLTT</sequence>
<evidence type="ECO:0000256" key="3">
    <source>
        <dbReference type="ARBA" id="ARBA00022801"/>
    </source>
</evidence>
<dbReference type="GO" id="GO:0006515">
    <property type="term" value="P:protein quality control for misfolded or incompletely synthesized proteins"/>
    <property type="evidence" value="ECO:0007669"/>
    <property type="project" value="TreeGrafter"/>
</dbReference>
<dbReference type="SUPFAM" id="SSF52096">
    <property type="entry name" value="ClpP/crotonase"/>
    <property type="match status" value="1"/>
</dbReference>
<dbReference type="PROSITE" id="PS00381">
    <property type="entry name" value="CLP_PROTEASE_SER"/>
    <property type="match status" value="1"/>
</dbReference>
<evidence type="ECO:0000313" key="12">
    <source>
        <dbReference type="Proteomes" id="UP000192578"/>
    </source>
</evidence>
<reference evidence="12" key="1">
    <citation type="submission" date="2017-01" db="EMBL/GenBank/DDBJ databases">
        <title>Comparative genomics of anhydrobiosis in the tardigrade Hypsibius dujardini.</title>
        <authorList>
            <person name="Yoshida Y."/>
            <person name="Koutsovoulos G."/>
            <person name="Laetsch D."/>
            <person name="Stevens L."/>
            <person name="Kumar S."/>
            <person name="Horikawa D."/>
            <person name="Ishino K."/>
            <person name="Komine S."/>
            <person name="Tomita M."/>
            <person name="Blaxter M."/>
            <person name="Arakawa K."/>
        </authorList>
    </citation>
    <scope>NUCLEOTIDE SEQUENCE [LARGE SCALE GENOMIC DNA]</scope>
    <source>
        <strain evidence="12">Z151</strain>
    </source>
</reference>
<comment type="function">
    <text evidence="5">Clp cleaves peptides in various proteins in a process that requires ATP hydrolysis. Clp may be responsible for a fairly general and central housekeeping function rather than for the degradation of specific substrates.</text>
</comment>
<name>A0A9X6RMK1_HYPEX</name>
<dbReference type="OrthoDB" id="2017408at2759"/>
<dbReference type="HAMAP" id="MF_00444">
    <property type="entry name" value="ClpP"/>
    <property type="match status" value="1"/>
</dbReference>
<evidence type="ECO:0000256" key="5">
    <source>
        <dbReference type="ARBA" id="ARBA00059384"/>
    </source>
</evidence>
<dbReference type="EC" id="3.4.21.92" evidence="9"/>
<keyword evidence="4 9" id="KW-0720">Serine protease</keyword>
<dbReference type="AlphaFoldDB" id="A0A9X6RMK1"/>
<comment type="similarity">
    <text evidence="1 10">Belongs to the peptidase S14 family.</text>
</comment>
<keyword evidence="12" id="KW-1185">Reference proteome</keyword>
<evidence type="ECO:0000313" key="11">
    <source>
        <dbReference type="EMBL" id="OWA53404.1"/>
    </source>
</evidence>
<dbReference type="InterPro" id="IPR018215">
    <property type="entry name" value="ClpP_Ser_AS"/>
</dbReference>